<evidence type="ECO:0000313" key="2">
    <source>
        <dbReference type="Proteomes" id="UP000000346"/>
    </source>
</evidence>
<dbReference type="STRING" id="666510.ASAC_0587"/>
<dbReference type="GeneID" id="9498819"/>
<dbReference type="RefSeq" id="WP_013266506.1">
    <property type="nucleotide sequence ID" value="NC_014374.1"/>
</dbReference>
<name>D9Q106_ACIS3</name>
<dbReference type="EMBL" id="CP001742">
    <property type="protein sequence ID" value="ADL18994.1"/>
    <property type="molecule type" value="Genomic_DNA"/>
</dbReference>
<evidence type="ECO:0000313" key="1">
    <source>
        <dbReference type="EMBL" id="ADL18994.1"/>
    </source>
</evidence>
<gene>
    <name evidence="1" type="ordered locus">ASAC_0587</name>
</gene>
<dbReference type="AlphaFoldDB" id="D9Q106"/>
<dbReference type="eggNOG" id="arCOG13716">
    <property type="taxonomic scope" value="Archaea"/>
</dbReference>
<organism evidence="1 2">
    <name type="scientific">Acidilobus saccharovorans (strain DSM 16705 / JCM 18335 / VKM B-2471 / 345-15)</name>
    <dbReference type="NCBI Taxonomy" id="666510"/>
    <lineage>
        <taxon>Archaea</taxon>
        <taxon>Thermoproteota</taxon>
        <taxon>Thermoprotei</taxon>
        <taxon>Acidilobales</taxon>
        <taxon>Acidilobaceae</taxon>
        <taxon>Acidilobus</taxon>
    </lineage>
</organism>
<sequence length="90" mass="9990">MRLPLVNLKEVAGPGPYRARLEVTLWPGLVEEVSVPRLSRQPDRAYCSRIEGLEARSYVVTLCSSGEPFASVYLCPPWIRSASGTTRQTP</sequence>
<dbReference type="OrthoDB" id="377605at2157"/>
<dbReference type="KEGG" id="asc:ASAC_0587"/>
<proteinExistence type="predicted"/>
<dbReference type="HOGENOM" id="CLU_2433667_0_0_2"/>
<keyword evidence="2" id="KW-1185">Reference proteome</keyword>
<dbReference type="Proteomes" id="UP000000346">
    <property type="component" value="Chromosome"/>
</dbReference>
<accession>D9Q106</accession>
<reference evidence="1 2" key="1">
    <citation type="journal article" date="2010" name="Appl. Environ. Microbiol.">
        <title>The genome sequence of the crenarchaeon Acidilobus saccharovorans supports a new order, Acidilobales, and suggests an important ecological role in terrestrial acidic hot springs.</title>
        <authorList>
            <person name="Mardanov A.V."/>
            <person name="Svetlitchnyi V.A."/>
            <person name="Beletsky A.V."/>
            <person name="Prokofeva M.I."/>
            <person name="Bonch-Osmolovskaya E.A."/>
            <person name="Ravin N.V."/>
            <person name="Skryabin K.G."/>
        </authorList>
    </citation>
    <scope>NUCLEOTIDE SEQUENCE [LARGE SCALE GENOMIC DNA]</scope>
    <source>
        <strain evidence="2">DSM 16705 / JCM 18335 / VKM B-2471 / 345-15</strain>
    </source>
</reference>
<dbReference type="InParanoid" id="D9Q106"/>
<protein>
    <submittedName>
        <fullName evidence="1">Uncharacterized protein</fullName>
    </submittedName>
</protein>